<proteinExistence type="predicted"/>
<feature type="region of interest" description="Disordered" evidence="1">
    <location>
        <begin position="325"/>
        <end position="378"/>
    </location>
</feature>
<feature type="compositionally biased region" description="Low complexity" evidence="1">
    <location>
        <begin position="463"/>
        <end position="474"/>
    </location>
</feature>
<dbReference type="InParanoid" id="A0A3N4KIQ5"/>
<gene>
    <name evidence="2" type="ORF">P167DRAFT_547274</name>
</gene>
<feature type="region of interest" description="Disordered" evidence="1">
    <location>
        <begin position="96"/>
        <end position="254"/>
    </location>
</feature>
<feature type="compositionally biased region" description="Low complexity" evidence="1">
    <location>
        <begin position="532"/>
        <end position="543"/>
    </location>
</feature>
<protein>
    <submittedName>
        <fullName evidence="2">Uncharacterized protein</fullName>
    </submittedName>
</protein>
<feature type="compositionally biased region" description="Low complexity" evidence="1">
    <location>
        <begin position="97"/>
        <end position="113"/>
    </location>
</feature>
<dbReference type="EMBL" id="ML119143">
    <property type="protein sequence ID" value="RPB10447.1"/>
    <property type="molecule type" value="Genomic_DNA"/>
</dbReference>
<name>A0A3N4KIQ5_9PEZI</name>
<feature type="compositionally biased region" description="Polar residues" evidence="1">
    <location>
        <begin position="202"/>
        <end position="220"/>
    </location>
</feature>
<feature type="region of interest" description="Disordered" evidence="1">
    <location>
        <begin position="423"/>
        <end position="543"/>
    </location>
</feature>
<feature type="compositionally biased region" description="Gly residues" evidence="1">
    <location>
        <begin position="511"/>
        <end position="531"/>
    </location>
</feature>
<evidence type="ECO:0000313" key="3">
    <source>
        <dbReference type="Proteomes" id="UP000277580"/>
    </source>
</evidence>
<reference evidence="2 3" key="1">
    <citation type="journal article" date="2018" name="Nat. Ecol. Evol.">
        <title>Pezizomycetes genomes reveal the molecular basis of ectomycorrhizal truffle lifestyle.</title>
        <authorList>
            <person name="Murat C."/>
            <person name="Payen T."/>
            <person name="Noel B."/>
            <person name="Kuo A."/>
            <person name="Morin E."/>
            <person name="Chen J."/>
            <person name="Kohler A."/>
            <person name="Krizsan K."/>
            <person name="Balestrini R."/>
            <person name="Da Silva C."/>
            <person name="Montanini B."/>
            <person name="Hainaut M."/>
            <person name="Levati E."/>
            <person name="Barry K.W."/>
            <person name="Belfiori B."/>
            <person name="Cichocki N."/>
            <person name="Clum A."/>
            <person name="Dockter R.B."/>
            <person name="Fauchery L."/>
            <person name="Guy J."/>
            <person name="Iotti M."/>
            <person name="Le Tacon F."/>
            <person name="Lindquist E.A."/>
            <person name="Lipzen A."/>
            <person name="Malagnac F."/>
            <person name="Mello A."/>
            <person name="Molinier V."/>
            <person name="Miyauchi S."/>
            <person name="Poulain J."/>
            <person name="Riccioni C."/>
            <person name="Rubini A."/>
            <person name="Sitrit Y."/>
            <person name="Splivallo R."/>
            <person name="Traeger S."/>
            <person name="Wang M."/>
            <person name="Zifcakova L."/>
            <person name="Wipf D."/>
            <person name="Zambonelli A."/>
            <person name="Paolocci F."/>
            <person name="Nowrousian M."/>
            <person name="Ottonello S."/>
            <person name="Baldrian P."/>
            <person name="Spatafora J.W."/>
            <person name="Henrissat B."/>
            <person name="Nagy L.G."/>
            <person name="Aury J.M."/>
            <person name="Wincker P."/>
            <person name="Grigoriev I.V."/>
            <person name="Bonfante P."/>
            <person name="Martin F.M."/>
        </authorList>
    </citation>
    <scope>NUCLEOTIDE SEQUENCE [LARGE SCALE GENOMIC DNA]</scope>
    <source>
        <strain evidence="2 3">CCBAS932</strain>
    </source>
</reference>
<accession>A0A3N4KIQ5</accession>
<feature type="compositionally biased region" description="Polar residues" evidence="1">
    <location>
        <begin position="325"/>
        <end position="335"/>
    </location>
</feature>
<organism evidence="2 3">
    <name type="scientific">Morchella conica CCBAS932</name>
    <dbReference type="NCBI Taxonomy" id="1392247"/>
    <lineage>
        <taxon>Eukaryota</taxon>
        <taxon>Fungi</taxon>
        <taxon>Dikarya</taxon>
        <taxon>Ascomycota</taxon>
        <taxon>Pezizomycotina</taxon>
        <taxon>Pezizomycetes</taxon>
        <taxon>Pezizales</taxon>
        <taxon>Morchellaceae</taxon>
        <taxon>Morchella</taxon>
    </lineage>
</organism>
<dbReference type="OrthoDB" id="5396257at2759"/>
<evidence type="ECO:0000313" key="2">
    <source>
        <dbReference type="EMBL" id="RPB10447.1"/>
    </source>
</evidence>
<sequence length="543" mass="57353">MNQSNPSFGEESPISCADIFGLFCKRHLQLNLPGKLLFTSNDVCRCGPLPKRRLRLRLSEDASAALFGPSQQPTTPLFYFPYNNYAGDTALGGTGTSIGSSTGNHNIGDSLQDSSDEEDNSNASVSRGVGNDGSGVTEGAAGPTDSYEWSENTNNKKKRKIPTPAGSGGTCNVGGNGAGGGGSQSSSGFSPTPTPTPRSRWKTSGSTQRSPLSTISSANHASLRRNCRRYSSSPSTDAFAKKTTGGKYSGDEPVTLSKARRRAEDNGSLAGLPPPPKQTQFTFVCESPVSASLAFSTSSLHNSASTVRETVIVGPGYQKSMHTIGTQTSPMSNHTAYPPIPQQTKKKPGNRAPNSRREYAFQQQRRRRQEAMGGSGNNNGENWVCEFCEYEMIFGEAPEALIRQYEIKDRKERRKMAEKRRLLEKAKQKGKKNSGKNSGKKGGGNTHHNNSNSTAPPPPPPSTTDSQGTQSDNTPLASASQTPALRPQRHSQQVQTESYLEESNNHVSTGRGAGGGGGGTRGGVSAGGIGSIAGINSGGASSL</sequence>
<feature type="compositionally biased region" description="Polar residues" evidence="1">
    <location>
        <begin position="490"/>
        <end position="506"/>
    </location>
</feature>
<dbReference type="AlphaFoldDB" id="A0A3N4KIQ5"/>
<evidence type="ECO:0000256" key="1">
    <source>
        <dbReference type="SAM" id="MobiDB-lite"/>
    </source>
</evidence>
<keyword evidence="3" id="KW-1185">Reference proteome</keyword>
<dbReference type="Proteomes" id="UP000277580">
    <property type="component" value="Unassembled WGS sequence"/>
</dbReference>
<dbReference type="STRING" id="1392247.A0A3N4KIQ5"/>
<feature type="compositionally biased region" description="Gly residues" evidence="1">
    <location>
        <begin position="166"/>
        <end position="183"/>
    </location>
</feature>